<dbReference type="OrthoDB" id="4271625at2"/>
<dbReference type="EMBL" id="LJGZ01000103">
    <property type="protein sequence ID" value="OEV16348.1"/>
    <property type="molecule type" value="Genomic_DNA"/>
</dbReference>
<evidence type="ECO:0000313" key="1">
    <source>
        <dbReference type="EMBL" id="OEV16348.1"/>
    </source>
</evidence>
<dbReference type="AlphaFoldDB" id="A0A1E7LJJ2"/>
<keyword evidence="2" id="KW-1185">Reference proteome</keyword>
<dbReference type="RefSeq" id="WP_070203894.1">
    <property type="nucleotide sequence ID" value="NZ_LJGZ01000103.1"/>
</dbReference>
<reference evidence="1 2" key="1">
    <citation type="journal article" date="2016" name="Front. Microbiol.">
        <title>Comparative Genomics Analysis of Streptomyces Species Reveals Their Adaptation to the Marine Environment and Their Diversity at the Genomic Level.</title>
        <authorList>
            <person name="Tian X."/>
            <person name="Zhang Z."/>
            <person name="Yang T."/>
            <person name="Chen M."/>
            <person name="Li J."/>
            <person name="Chen F."/>
            <person name="Yang J."/>
            <person name="Li W."/>
            <person name="Zhang B."/>
            <person name="Zhang Z."/>
            <person name="Wu J."/>
            <person name="Zhang C."/>
            <person name="Long L."/>
            <person name="Xiao J."/>
        </authorList>
    </citation>
    <scope>NUCLEOTIDE SEQUENCE [LARGE SCALE GENOMIC DNA]</scope>
    <source>
        <strain evidence="1 2">SCSIO M10372</strain>
    </source>
</reference>
<comment type="caution">
    <text evidence="1">The sequence shown here is derived from an EMBL/GenBank/DDBJ whole genome shotgun (WGS) entry which is preliminary data.</text>
</comment>
<evidence type="ECO:0000313" key="2">
    <source>
        <dbReference type="Proteomes" id="UP000175971"/>
    </source>
</evidence>
<sequence>MPVLPPPTTLVIGATTSHCGNCRQPTLPDDTHHNLVPGGRPSRGCGARFAAMAPADPQITNDDLRHIRPDLPIATDTTP</sequence>
<protein>
    <submittedName>
        <fullName evidence="1">Uncharacterized protein</fullName>
    </submittedName>
</protein>
<gene>
    <name evidence="1" type="ORF">AN221_32605</name>
</gene>
<dbReference type="Proteomes" id="UP000175971">
    <property type="component" value="Unassembled WGS sequence"/>
</dbReference>
<organism evidence="1 2">
    <name type="scientific">Streptomyces nanshensis</name>
    <dbReference type="NCBI Taxonomy" id="518642"/>
    <lineage>
        <taxon>Bacteria</taxon>
        <taxon>Bacillati</taxon>
        <taxon>Actinomycetota</taxon>
        <taxon>Actinomycetes</taxon>
        <taxon>Kitasatosporales</taxon>
        <taxon>Streptomycetaceae</taxon>
        <taxon>Streptomyces</taxon>
    </lineage>
</organism>
<accession>A0A1E7LJJ2</accession>
<proteinExistence type="predicted"/>
<name>A0A1E7LJJ2_9ACTN</name>